<dbReference type="AlphaFoldDB" id="A0A484PPH0"/>
<dbReference type="SUPFAM" id="SSF53850">
    <property type="entry name" value="Periplasmic binding protein-like II"/>
    <property type="match status" value="1"/>
</dbReference>
<name>A0A484PPH0_9ZZZZ</name>
<dbReference type="CDD" id="cd13589">
    <property type="entry name" value="PBP2_polyamine_RpCGA009"/>
    <property type="match status" value="1"/>
</dbReference>
<keyword evidence="1" id="KW-0732">Signal</keyword>
<reference evidence="3" key="1">
    <citation type="submission" date="2019-03" db="EMBL/GenBank/DDBJ databases">
        <authorList>
            <person name="Danneels B."/>
        </authorList>
    </citation>
    <scope>NUCLEOTIDE SEQUENCE</scope>
</reference>
<dbReference type="Pfam" id="PF13416">
    <property type="entry name" value="SBP_bac_8"/>
    <property type="match status" value="1"/>
</dbReference>
<accession>A0A484PPH0</accession>
<dbReference type="PANTHER" id="PTHR30006">
    <property type="entry name" value="THIAMINE-BINDING PERIPLASMIC PROTEIN-RELATED"/>
    <property type="match status" value="1"/>
</dbReference>
<dbReference type="PANTHER" id="PTHR30006:SF2">
    <property type="entry name" value="ABC TRANSPORTER SUBSTRATE-BINDING PROTEIN"/>
    <property type="match status" value="1"/>
</dbReference>
<evidence type="ECO:0000313" key="3">
    <source>
        <dbReference type="EMBL" id="VFR26517.1"/>
    </source>
</evidence>
<dbReference type="GO" id="GO:0030976">
    <property type="term" value="F:thiamine pyrophosphate binding"/>
    <property type="evidence" value="ECO:0007669"/>
    <property type="project" value="TreeGrafter"/>
</dbReference>
<protein>
    <submittedName>
        <fullName evidence="3">ABC transporter substrate-binding protein</fullName>
    </submittedName>
</protein>
<evidence type="ECO:0000256" key="1">
    <source>
        <dbReference type="ARBA" id="ARBA00022729"/>
    </source>
</evidence>
<dbReference type="EMBL" id="CAADHZ010000017">
    <property type="protein sequence ID" value="VFR26517.1"/>
    <property type="molecule type" value="Genomic_DNA"/>
</dbReference>
<gene>
    <name evidence="3" type="ORF">ANDO1_1163</name>
    <name evidence="2" type="ORF">ANDO2_1071</name>
</gene>
<sequence length="334" mass="35405">MLHSTAFSALAQETIFVAGYGGTTEAVIKEKILAPFAAEHNVTIEYVAGTSAANLARLQAQQGNPEIDLAILDDGPMQQAVSLGLCAPIESFPALDDIYPLAKANGDGKSIGLGIVATGLAYNTEEYDRNAWPAPTSWNDLARGEFAGKVLVPSITNSYGLHTLIGLSKALGAADGDVDAAFQFMTDKVVPNIFSFETASGKISELFQTREILLGVWGSGRTRALAKTGFPIGFVQPVEGAVALQTTICPVVGSNAPALAQQLLQAFLTPEAQAALAESAGWGPTNSTTVLKPAISDTVTYGPDAVAKLIPVDWKTVNEKRVDWTRRWTREVER</sequence>
<organism evidence="3">
    <name type="scientific">plant metagenome</name>
    <dbReference type="NCBI Taxonomy" id="1297885"/>
    <lineage>
        <taxon>unclassified sequences</taxon>
        <taxon>metagenomes</taxon>
        <taxon>organismal metagenomes</taxon>
    </lineage>
</organism>
<dbReference type="GO" id="GO:0030975">
    <property type="term" value="F:thiamine binding"/>
    <property type="evidence" value="ECO:0007669"/>
    <property type="project" value="TreeGrafter"/>
</dbReference>
<dbReference type="EMBL" id="CAADIB010000001">
    <property type="protein sequence ID" value="VFR17544.1"/>
    <property type="molecule type" value="Genomic_DNA"/>
</dbReference>
<evidence type="ECO:0000313" key="2">
    <source>
        <dbReference type="EMBL" id="VFR17544.1"/>
    </source>
</evidence>
<dbReference type="Gene3D" id="3.40.190.10">
    <property type="entry name" value="Periplasmic binding protein-like II"/>
    <property type="match status" value="2"/>
</dbReference>
<dbReference type="GO" id="GO:0030288">
    <property type="term" value="C:outer membrane-bounded periplasmic space"/>
    <property type="evidence" value="ECO:0007669"/>
    <property type="project" value="TreeGrafter"/>
</dbReference>
<proteinExistence type="predicted"/>
<dbReference type="GO" id="GO:0015888">
    <property type="term" value="P:thiamine transport"/>
    <property type="evidence" value="ECO:0007669"/>
    <property type="project" value="TreeGrafter"/>
</dbReference>
<dbReference type="InterPro" id="IPR006059">
    <property type="entry name" value="SBP"/>
</dbReference>